<evidence type="ECO:0000313" key="3">
    <source>
        <dbReference type="Proteomes" id="UP000192775"/>
    </source>
</evidence>
<dbReference type="KEGG" id="cphy:B5808_01255"/>
<sequence length="324" mass="34843">MERLLTMTHARAPFVRAAVGAFAAAFLLAGCASQPGEGVSAHPLQDYLDRIQVMPSEDEQRETNAEIEEVTARCMTELGFEYQPSADSGGFIVADAGQLDPTSPEFMRTYGYGVSTNPWGDPGEYEDPNQEYRDSLSDSQLDAYQDALYGDPVDVDGSDTGGTWDWTKSGCSGRAFHEVLGDDSGFDDPEVTAVAQAQSTIQTEAAESPAVKETLATWADCMGSAGYDVKTKDEPRAAIQSEMDALWAELPDGSTEDPASIAPDPTKLSDLQAKEVATATADADCSEQSGYDTALAEEVQQREAAYVAEHRDELEALVARYADK</sequence>
<proteinExistence type="predicted"/>
<dbReference type="EMBL" id="CP020715">
    <property type="protein sequence ID" value="ARJ04011.1"/>
    <property type="molecule type" value="Genomic_DNA"/>
</dbReference>
<accession>A0A1X9LJA9</accession>
<dbReference type="PROSITE" id="PS51257">
    <property type="entry name" value="PROKAR_LIPOPROTEIN"/>
    <property type="match status" value="1"/>
</dbReference>
<keyword evidence="1" id="KW-0732">Signal</keyword>
<name>A0A1X9LJA9_9MICO</name>
<feature type="signal peptide" evidence="1">
    <location>
        <begin position="1"/>
        <end position="23"/>
    </location>
</feature>
<feature type="chain" id="PRO_5039450749" evidence="1">
    <location>
        <begin position="24"/>
        <end position="324"/>
    </location>
</feature>
<evidence type="ECO:0000313" key="2">
    <source>
        <dbReference type="EMBL" id="ARJ04011.1"/>
    </source>
</evidence>
<dbReference type="Proteomes" id="UP000192775">
    <property type="component" value="Chromosome"/>
</dbReference>
<protein>
    <submittedName>
        <fullName evidence="2">Uncharacterized protein</fullName>
    </submittedName>
</protein>
<dbReference type="AlphaFoldDB" id="A0A1X9LJA9"/>
<keyword evidence="3" id="KW-1185">Reference proteome</keyword>
<organism evidence="2 3">
    <name type="scientific">Cnuibacter physcomitrellae</name>
    <dbReference type="NCBI Taxonomy" id="1619308"/>
    <lineage>
        <taxon>Bacteria</taxon>
        <taxon>Bacillati</taxon>
        <taxon>Actinomycetota</taxon>
        <taxon>Actinomycetes</taxon>
        <taxon>Micrococcales</taxon>
        <taxon>Microbacteriaceae</taxon>
        <taxon>Cnuibacter</taxon>
    </lineage>
</organism>
<gene>
    <name evidence="2" type="ORF">B5808_01255</name>
</gene>
<evidence type="ECO:0000256" key="1">
    <source>
        <dbReference type="SAM" id="SignalP"/>
    </source>
</evidence>
<dbReference type="STRING" id="1619308.B5808_01255"/>
<reference evidence="2 3" key="1">
    <citation type="submission" date="2017-04" db="EMBL/GenBank/DDBJ databases">
        <authorList>
            <person name="Afonso C.L."/>
            <person name="Miller P.J."/>
            <person name="Scott M.A."/>
            <person name="Spackman E."/>
            <person name="Goraichik I."/>
            <person name="Dimitrov K.M."/>
            <person name="Suarez D.L."/>
            <person name="Swayne D.E."/>
        </authorList>
    </citation>
    <scope>NUCLEOTIDE SEQUENCE [LARGE SCALE GENOMIC DNA]</scope>
    <source>
        <strain evidence="3">XA(T)</strain>
    </source>
</reference>